<dbReference type="EMBL" id="JAHDYR010000048">
    <property type="protein sequence ID" value="KAG9391853.1"/>
    <property type="molecule type" value="Genomic_DNA"/>
</dbReference>
<keyword evidence="1" id="KW-0175">Coiled coil</keyword>
<dbReference type="Proteomes" id="UP000717585">
    <property type="component" value="Unassembled WGS sequence"/>
</dbReference>
<feature type="region of interest" description="Disordered" evidence="2">
    <location>
        <begin position="272"/>
        <end position="309"/>
    </location>
</feature>
<feature type="compositionally biased region" description="Basic and acidic residues" evidence="2">
    <location>
        <begin position="375"/>
        <end position="390"/>
    </location>
</feature>
<feature type="region of interest" description="Disordered" evidence="2">
    <location>
        <begin position="655"/>
        <end position="689"/>
    </location>
</feature>
<protein>
    <submittedName>
        <fullName evidence="3">Uncharacterized protein</fullName>
    </submittedName>
</protein>
<evidence type="ECO:0000313" key="3">
    <source>
        <dbReference type="EMBL" id="KAG9391853.1"/>
    </source>
</evidence>
<feature type="compositionally biased region" description="Polar residues" evidence="2">
    <location>
        <begin position="754"/>
        <end position="766"/>
    </location>
</feature>
<gene>
    <name evidence="3" type="ORF">J8273_6866</name>
</gene>
<feature type="region of interest" description="Disordered" evidence="2">
    <location>
        <begin position="359"/>
        <end position="406"/>
    </location>
</feature>
<proteinExistence type="predicted"/>
<feature type="compositionally biased region" description="Polar residues" evidence="2">
    <location>
        <begin position="47"/>
        <end position="65"/>
    </location>
</feature>
<feature type="region of interest" description="Disordered" evidence="2">
    <location>
        <begin position="790"/>
        <end position="829"/>
    </location>
</feature>
<feature type="region of interest" description="Disordered" evidence="2">
    <location>
        <begin position="47"/>
        <end position="102"/>
    </location>
</feature>
<feature type="compositionally biased region" description="Polar residues" evidence="2">
    <location>
        <begin position="92"/>
        <end position="101"/>
    </location>
</feature>
<evidence type="ECO:0000256" key="2">
    <source>
        <dbReference type="SAM" id="MobiDB-lite"/>
    </source>
</evidence>
<feature type="compositionally biased region" description="Basic and acidic residues" evidence="2">
    <location>
        <begin position="283"/>
        <end position="309"/>
    </location>
</feature>
<feature type="compositionally biased region" description="Basic residues" evidence="2">
    <location>
        <begin position="672"/>
        <end position="683"/>
    </location>
</feature>
<name>A0A8J6E091_9EUKA</name>
<sequence>MTGNRGNLPDNSASLPEDSQQKANASSIPIVDLLDGSVYRCQLPSSQNINVTEGQDVSSDQSSGESRIPLPPRAHELPMETMERPSRRHNVDTLSSDTLPRTTGPLLQRKLELMELLCWLQGARESEEEIQQKLWACGLITDPVQFDPTDRAMPSVLDFEAPADIEGSNDRAKWKRDRLRAEIRLIAGEIASLREALERCEGKIVEALRRPPSDQRRLGKIFRLPSPIRRRRSGKRASIANNFECRLENRRLRGHVETYDWVLNLLNVTSSHATPNAIPEPDPVERQEPDAGLSDDKREKKVGQLKTERKRKEEVLLDDMSAKLVAQSTLLTELLPDREASLDELLERYIRKSGAAVIRPTCDDDDSDGGAANGHDTKRGHYEADDDAHQPKHYRKSNGSDGAGDSRMMIGMMQAMDLDLDMRMHLPKLQPSFLCGGKPSGDILAPKVGDAAHPAYPGPSLCALPTQVGLAELPRRDLLEHKLKVMKEAKWRQGAQKALLYVRMLLGRGNAPGNTDRVLPSKRDVKVDASGMTAKQRNLANNAILRDEINAVMAEINDLQVALGLAEEDISGALSGFDGSTMEAVPYPAETREDPEEAAKKTPGVIRQRHYDLSLVNSHLRGQIAALDWVLGQLGVECPPLDAPVAEVEPVDLEQPSSELHGAAFETEASRLRKVKQREKTKRTTTTNTAIKVQNTELQSTLAGRVASLSEALRRHTPCPVTRRYDGDDDNWPSKRAPDVDDDAADEPGRSPGSHFSGSQGSNPDFSESAMLLESTIGWLRDMEVGLVDAGSEGSRQDDDGSPSKRFIARDALQHHPPRGPADGDDDAI</sequence>
<feature type="compositionally biased region" description="Basic and acidic residues" evidence="2">
    <location>
        <begin position="73"/>
        <end position="91"/>
    </location>
</feature>
<accession>A0A8J6E091</accession>
<evidence type="ECO:0000256" key="1">
    <source>
        <dbReference type="SAM" id="Coils"/>
    </source>
</evidence>
<feature type="compositionally biased region" description="Basic and acidic residues" evidence="2">
    <location>
        <begin position="795"/>
        <end position="814"/>
    </location>
</feature>
<reference evidence="3" key="1">
    <citation type="submission" date="2021-05" db="EMBL/GenBank/DDBJ databases">
        <title>A free-living protist that lacks canonical eukaryotic 1 DNA replication and segregation systems.</title>
        <authorList>
            <person name="Salas-Leiva D.E."/>
            <person name="Tromer E.C."/>
            <person name="Curtis B.A."/>
            <person name="Jerlstrom-Hultqvist J."/>
            <person name="Kolisko M."/>
            <person name="Yi Z."/>
            <person name="Salas-Leiva J.S."/>
            <person name="Gallot-Lavallee L."/>
            <person name="Kops G.J.P.L."/>
            <person name="Archibald J.M."/>
            <person name="Simpson A.G.B."/>
            <person name="Roger A.J."/>
        </authorList>
    </citation>
    <scope>NUCLEOTIDE SEQUENCE</scope>
    <source>
        <strain evidence="3">BICM</strain>
    </source>
</reference>
<keyword evidence="4" id="KW-1185">Reference proteome</keyword>
<feature type="region of interest" description="Disordered" evidence="2">
    <location>
        <begin position="719"/>
        <end position="770"/>
    </location>
</feature>
<feature type="coiled-coil region" evidence="1">
    <location>
        <begin position="176"/>
        <end position="210"/>
    </location>
</feature>
<evidence type="ECO:0000313" key="4">
    <source>
        <dbReference type="Proteomes" id="UP000717585"/>
    </source>
</evidence>
<organism evidence="3 4">
    <name type="scientific">Carpediemonas membranifera</name>
    <dbReference type="NCBI Taxonomy" id="201153"/>
    <lineage>
        <taxon>Eukaryota</taxon>
        <taxon>Metamonada</taxon>
        <taxon>Carpediemonas-like organisms</taxon>
        <taxon>Carpediemonas</taxon>
    </lineage>
</organism>
<feature type="region of interest" description="Disordered" evidence="2">
    <location>
        <begin position="1"/>
        <end position="27"/>
    </location>
</feature>
<comment type="caution">
    <text evidence="3">The sequence shown here is derived from an EMBL/GenBank/DDBJ whole genome shotgun (WGS) entry which is preliminary data.</text>
</comment>
<dbReference type="AlphaFoldDB" id="A0A8J6E091"/>